<evidence type="ECO:0000313" key="3">
    <source>
        <dbReference type="EMBL" id="ARC76937.1"/>
    </source>
</evidence>
<dbReference type="FunFam" id="3.40.50.720:FF:000219">
    <property type="entry name" value="Cinnamoyl-CoA reductase 1"/>
    <property type="match status" value="1"/>
</dbReference>
<protein>
    <submittedName>
        <fullName evidence="3">Cinnamoyl-CoA reductase1</fullName>
    </submittedName>
</protein>
<proteinExistence type="evidence at transcript level"/>
<dbReference type="InterPro" id="IPR001509">
    <property type="entry name" value="Epimerase_deHydtase"/>
</dbReference>
<evidence type="ECO:0000256" key="1">
    <source>
        <dbReference type="ARBA" id="ARBA00023002"/>
    </source>
</evidence>
<gene>
    <name evidence="3" type="primary">CCR1</name>
</gene>
<dbReference type="Gene3D" id="3.40.50.720">
    <property type="entry name" value="NAD(P)-binding Rossmann-like Domain"/>
    <property type="match status" value="1"/>
</dbReference>
<dbReference type="Pfam" id="PF01370">
    <property type="entry name" value="Epimerase"/>
    <property type="match status" value="1"/>
</dbReference>
<dbReference type="EMBL" id="KY494839">
    <property type="protein sequence ID" value="ARC76937.1"/>
    <property type="molecule type" value="mRNA"/>
</dbReference>
<organism evidence="3">
    <name type="scientific">Selaginella moellendorffii</name>
    <name type="common">Spikemoss</name>
    <dbReference type="NCBI Taxonomy" id="88036"/>
    <lineage>
        <taxon>Eukaryota</taxon>
        <taxon>Viridiplantae</taxon>
        <taxon>Streptophyta</taxon>
        <taxon>Embryophyta</taxon>
        <taxon>Tracheophyta</taxon>
        <taxon>Lycopodiopsida</taxon>
        <taxon>Selaginellales</taxon>
        <taxon>Selaginellaceae</taxon>
        <taxon>Selaginella</taxon>
    </lineage>
</organism>
<dbReference type="CDD" id="cd08958">
    <property type="entry name" value="FR_SDR_e"/>
    <property type="match status" value="1"/>
</dbReference>
<name>A0A1V0HSA2_SELML</name>
<dbReference type="InterPro" id="IPR036291">
    <property type="entry name" value="NAD(P)-bd_dom_sf"/>
</dbReference>
<dbReference type="AlphaFoldDB" id="A0A1V0HSA2"/>
<feature type="domain" description="NAD-dependent epimerase/dehydratase" evidence="2">
    <location>
        <begin position="14"/>
        <end position="245"/>
    </location>
</feature>
<dbReference type="PANTHER" id="PTHR10366">
    <property type="entry name" value="NAD DEPENDENT EPIMERASE/DEHYDRATASE"/>
    <property type="match status" value="1"/>
</dbReference>
<keyword evidence="1" id="KW-0560">Oxidoreductase</keyword>
<dbReference type="GO" id="GO:0016491">
    <property type="term" value="F:oxidoreductase activity"/>
    <property type="evidence" value="ECO:0007669"/>
    <property type="project" value="UniProtKB-KW"/>
</dbReference>
<evidence type="ECO:0000259" key="2">
    <source>
        <dbReference type="Pfam" id="PF01370"/>
    </source>
</evidence>
<sequence length="323" mass="36039">MTIESVKDAVKDTVCVTGANGFVASWLVKLLLERGYTVHGTVRNPDDERNDHLKAFDGAKERLSLWKADILDYESISAATKGCQGIFHTACPVTDDLGIVQEPAVRGTLNILKAAVEHHVKRVVLTSSVGSVYMDPKRPVEEVVSEEMWSDVQYLKDTRNGYCLAKTLAESAAWEFANQSHVDMVTVNPSVVLGPLLQSTMNASTTHILKYLTGATKVYTNHCQAYVDVRDVAEAHILVYEEPSACGRYLCAENILHRGEVVEAMAKLFPDYPIPRKPKDDSPRVKSWKISTKRLQDLGLKFRPFEEYIADTVHSLQEKGFIQ</sequence>
<accession>A0A1V0HSA2</accession>
<dbReference type="InterPro" id="IPR050425">
    <property type="entry name" value="NAD(P)_dehydrat-like"/>
</dbReference>
<dbReference type="PANTHER" id="PTHR10366:SF404">
    <property type="entry name" value="CINNAMOYL-COA REDUCTASE 1"/>
    <property type="match status" value="1"/>
</dbReference>
<dbReference type="SUPFAM" id="SSF51735">
    <property type="entry name" value="NAD(P)-binding Rossmann-fold domains"/>
    <property type="match status" value="1"/>
</dbReference>
<reference evidence="3" key="1">
    <citation type="journal article" date="2017" name="Planta">
        <title>Two distinct cinnamoyl-CoA reductases in Selaginella moellendorffii offer insight into the divergence of CCRs in plants.</title>
        <authorList>
            <person name="Chao N."/>
            <person name="Li S."/>
            <person name="Li N."/>
            <person name="Qi Q."/>
            <person name="Jiang W.T."/>
            <person name="Jiang X.N."/>
            <person name="Gai Y."/>
        </authorList>
    </citation>
    <scope>NUCLEOTIDE SEQUENCE</scope>
</reference>